<reference evidence="2 3" key="1">
    <citation type="journal article" date="2014" name="Mol. Plant">
        <title>Chromosome Scale Genome Assembly and Transcriptome Profiling of Nannochloropsis gaditana in Nitrogen Depletion.</title>
        <authorList>
            <person name="Corteggiani Carpinelli E."/>
            <person name="Telatin A."/>
            <person name="Vitulo N."/>
            <person name="Forcato C."/>
            <person name="D'Angelo M."/>
            <person name="Schiavon R."/>
            <person name="Vezzi A."/>
            <person name="Giacometti G.M."/>
            <person name="Morosinotto T."/>
            <person name="Valle G."/>
        </authorList>
    </citation>
    <scope>NUCLEOTIDE SEQUENCE [LARGE SCALE GENOMIC DNA]</scope>
    <source>
        <strain evidence="2 3">B-31</strain>
    </source>
</reference>
<feature type="compositionally biased region" description="Low complexity" evidence="1">
    <location>
        <begin position="168"/>
        <end position="181"/>
    </location>
</feature>
<dbReference type="OrthoDB" id="5421239at2759"/>
<dbReference type="InterPro" id="IPR025893">
    <property type="entry name" value="Tocopherol_cyclase"/>
</dbReference>
<sequence>MVWLNQGTVCQTKPTTRHDTFDSVMKPSLALPSLLATLHFLFLLPPSSPSAWDPHPWPSTPPYVEGWYVRLSGLETGDSIALIFGASLLPPAPPPSLPPVYLAILHGDVLTNKTVVYESTPPLEAVEIRQKNGQPVTEAVDWKAPPGFTWRVIDEAEDGAARQAPQGSKSTTSSFSPEASSSMNAIQRARHLFLRVTLPTAAFWAQIDIPPWKYDGPPRPHSWTDVVDAVPLHWYIHSLSSRVVYARLELKEEGRQEGGRAVEGKGGGRGKRIIESHRGQVHLEKNWGRRFPDAWLWSQGVASLPLSDPSSSPSPSTSPSTSSTRNASSIAFVFSYGQVTPGVFTHFAHFRDQDLGLAWDFKPSSSVLVEESVEGCQGRARFVLEGWGAEEQEGGGGDGEAFHPSLAPRSQGRRRLSLELVKPRGSSACLLGPTGTGFERLCEESFQGEARVEAAKEGGKEGGWRVRQWRRVLPIAPSLCMDSRVRNLVMECKEL</sequence>
<protein>
    <submittedName>
        <fullName evidence="2">Uncharacterized protein</fullName>
    </submittedName>
</protein>
<organism evidence="2 3">
    <name type="scientific">Nannochloropsis gaditana</name>
    <dbReference type="NCBI Taxonomy" id="72520"/>
    <lineage>
        <taxon>Eukaryota</taxon>
        <taxon>Sar</taxon>
        <taxon>Stramenopiles</taxon>
        <taxon>Ochrophyta</taxon>
        <taxon>Eustigmatophyceae</taxon>
        <taxon>Eustigmatales</taxon>
        <taxon>Monodopsidaceae</taxon>
        <taxon>Nannochloropsis</taxon>
    </lineage>
</organism>
<feature type="region of interest" description="Disordered" evidence="1">
    <location>
        <begin position="254"/>
        <end position="275"/>
    </location>
</feature>
<dbReference type="Proteomes" id="UP000019335">
    <property type="component" value="Chromosome 9"/>
</dbReference>
<feature type="region of interest" description="Disordered" evidence="1">
    <location>
        <begin position="159"/>
        <end position="181"/>
    </location>
</feature>
<keyword evidence="3" id="KW-1185">Reference proteome</keyword>
<gene>
    <name evidence="2" type="ORF">Naga_100365g5</name>
</gene>
<name>W7TJY0_9STRA</name>
<evidence type="ECO:0000256" key="1">
    <source>
        <dbReference type="SAM" id="MobiDB-lite"/>
    </source>
</evidence>
<accession>W7TJY0</accession>
<dbReference type="PANTHER" id="PTHR35309">
    <property type="match status" value="1"/>
</dbReference>
<dbReference type="AlphaFoldDB" id="W7TJY0"/>
<evidence type="ECO:0000313" key="2">
    <source>
        <dbReference type="EMBL" id="EWM26397.1"/>
    </source>
</evidence>
<dbReference type="EMBL" id="AZIL01000680">
    <property type="protein sequence ID" value="EWM26397.1"/>
    <property type="molecule type" value="Genomic_DNA"/>
</dbReference>
<proteinExistence type="predicted"/>
<feature type="region of interest" description="Disordered" evidence="1">
    <location>
        <begin position="305"/>
        <end position="324"/>
    </location>
</feature>
<comment type="caution">
    <text evidence="2">The sequence shown here is derived from an EMBL/GenBank/DDBJ whole genome shotgun (WGS) entry which is preliminary data.</text>
</comment>
<dbReference type="PANTHER" id="PTHR35309:SF4">
    <property type="entry name" value="TOCOPHEROL CYCLASE"/>
    <property type="match status" value="1"/>
</dbReference>
<evidence type="ECO:0000313" key="3">
    <source>
        <dbReference type="Proteomes" id="UP000019335"/>
    </source>
</evidence>
<dbReference type="GO" id="GO:0009976">
    <property type="term" value="F:tocopherol cyclase activity"/>
    <property type="evidence" value="ECO:0007669"/>
    <property type="project" value="InterPro"/>
</dbReference>
<feature type="compositionally biased region" description="Basic and acidic residues" evidence="1">
    <location>
        <begin position="254"/>
        <end position="263"/>
    </location>
</feature>